<name>A0AAI9TLN9_PENTH</name>
<evidence type="ECO:0000313" key="1">
    <source>
        <dbReference type="EMBL" id="KAJ9489602.1"/>
    </source>
</evidence>
<gene>
    <name evidence="1" type="ORF">VN97_g3685</name>
</gene>
<dbReference type="AlphaFoldDB" id="A0AAI9TLN9"/>
<sequence>MELLSRALAVVGLLVVVVVAGVVGVCGGGLAGRHVVEKGADEAVVYASNGERHLLKPFASVETRRGLRGGRRSAWCNVRLIVEEVELQRD</sequence>
<evidence type="ECO:0000313" key="2">
    <source>
        <dbReference type="Proteomes" id="UP001227192"/>
    </source>
</evidence>
<protein>
    <submittedName>
        <fullName evidence="1">Uncharacterized protein</fullName>
    </submittedName>
</protein>
<dbReference type="EMBL" id="LACB01000080">
    <property type="protein sequence ID" value="KAJ9489602.1"/>
    <property type="molecule type" value="Genomic_DNA"/>
</dbReference>
<reference evidence="1" key="2">
    <citation type="journal article" date="2016" name="Fungal Biol.">
        <title>Ochratoxin A production by Penicillium thymicola.</title>
        <authorList>
            <person name="Nguyen H.D.T."/>
            <person name="McMullin D.R."/>
            <person name="Ponomareva E."/>
            <person name="Riley R."/>
            <person name="Pomraning K.R."/>
            <person name="Baker S.E."/>
            <person name="Seifert K.A."/>
        </authorList>
    </citation>
    <scope>NUCLEOTIDE SEQUENCE</scope>
    <source>
        <strain evidence="1">DAOM 180753</strain>
    </source>
</reference>
<accession>A0AAI9TLN9</accession>
<dbReference type="Proteomes" id="UP001227192">
    <property type="component" value="Unassembled WGS sequence"/>
</dbReference>
<organism evidence="1 2">
    <name type="scientific">Penicillium thymicola</name>
    <dbReference type="NCBI Taxonomy" id="293382"/>
    <lineage>
        <taxon>Eukaryota</taxon>
        <taxon>Fungi</taxon>
        <taxon>Dikarya</taxon>
        <taxon>Ascomycota</taxon>
        <taxon>Pezizomycotina</taxon>
        <taxon>Eurotiomycetes</taxon>
        <taxon>Eurotiomycetidae</taxon>
        <taxon>Eurotiales</taxon>
        <taxon>Aspergillaceae</taxon>
        <taxon>Penicillium</taxon>
    </lineage>
</organism>
<comment type="caution">
    <text evidence="1">The sequence shown here is derived from an EMBL/GenBank/DDBJ whole genome shotgun (WGS) entry which is preliminary data.</text>
</comment>
<reference evidence="1" key="1">
    <citation type="submission" date="2015-06" db="EMBL/GenBank/DDBJ databases">
        <authorList>
            <person name="Nguyen H."/>
        </authorList>
    </citation>
    <scope>NUCLEOTIDE SEQUENCE</scope>
    <source>
        <strain evidence="1">DAOM 180753</strain>
    </source>
</reference>
<proteinExistence type="predicted"/>
<keyword evidence="2" id="KW-1185">Reference proteome</keyword>